<dbReference type="PANTHER" id="PTHR47771">
    <property type="entry name" value="LD27203P-RELATED"/>
    <property type="match status" value="1"/>
</dbReference>
<keyword evidence="3" id="KW-1185">Reference proteome</keyword>
<gene>
    <name evidence="2" type="ORF">DIABBA_LOCUS9339</name>
</gene>
<proteinExistence type="predicted"/>
<dbReference type="AlphaFoldDB" id="A0A9N9T810"/>
<dbReference type="Proteomes" id="UP001153709">
    <property type="component" value="Chromosome 6"/>
</dbReference>
<feature type="region of interest" description="Disordered" evidence="1">
    <location>
        <begin position="281"/>
        <end position="300"/>
    </location>
</feature>
<organism evidence="2 3">
    <name type="scientific">Diabrotica balteata</name>
    <name type="common">Banded cucumber beetle</name>
    <dbReference type="NCBI Taxonomy" id="107213"/>
    <lineage>
        <taxon>Eukaryota</taxon>
        <taxon>Metazoa</taxon>
        <taxon>Ecdysozoa</taxon>
        <taxon>Arthropoda</taxon>
        <taxon>Hexapoda</taxon>
        <taxon>Insecta</taxon>
        <taxon>Pterygota</taxon>
        <taxon>Neoptera</taxon>
        <taxon>Endopterygota</taxon>
        <taxon>Coleoptera</taxon>
        <taxon>Polyphaga</taxon>
        <taxon>Cucujiformia</taxon>
        <taxon>Chrysomeloidea</taxon>
        <taxon>Chrysomelidae</taxon>
        <taxon>Galerucinae</taxon>
        <taxon>Diabroticina</taxon>
        <taxon>Diabroticites</taxon>
        <taxon>Diabrotica</taxon>
    </lineage>
</organism>
<dbReference type="OrthoDB" id="10641536at2759"/>
<evidence type="ECO:0000256" key="1">
    <source>
        <dbReference type="SAM" id="MobiDB-lite"/>
    </source>
</evidence>
<name>A0A9N9T810_DIABA</name>
<protein>
    <submittedName>
        <fullName evidence="2">Uncharacterized protein</fullName>
    </submittedName>
</protein>
<evidence type="ECO:0000313" key="2">
    <source>
        <dbReference type="EMBL" id="CAG9836237.1"/>
    </source>
</evidence>
<reference evidence="2" key="1">
    <citation type="submission" date="2022-01" db="EMBL/GenBank/DDBJ databases">
        <authorList>
            <person name="King R."/>
        </authorList>
    </citation>
    <scope>NUCLEOTIDE SEQUENCE</scope>
</reference>
<sequence>MEIGALVLAVTAVVRSGEATERKNKKRGILSTNIGSGYENNHGSGVGLEVGGDHGIGGINLSGHEGSFGVNRGYGGFGSGAEADLSSGFSSGIGGGATVTTINRAVPVSVPQPYPVTVNRPVPVPVPQPFEVPVPRPVQVPVPVAQRIEVPRPYPVVVNRPVPVAVPTPVRVPIPQPVSVPVPQPYPVTIPQPVSVRVPQTIVVPVAQPIFVGSGNGEIGGGFEQGIGQGISSGSLGNKFGGYSLLGRHGGGLENHGVSLGNGYGRLSSNVIGKSISFGSGGHSGGAASYSSISRGYSKY</sequence>
<dbReference type="PANTHER" id="PTHR47771:SF3">
    <property type="entry name" value="LD27203P"/>
    <property type="match status" value="1"/>
</dbReference>
<dbReference type="EMBL" id="OU898281">
    <property type="protein sequence ID" value="CAG9836237.1"/>
    <property type="molecule type" value="Genomic_DNA"/>
</dbReference>
<evidence type="ECO:0000313" key="3">
    <source>
        <dbReference type="Proteomes" id="UP001153709"/>
    </source>
</evidence>
<accession>A0A9N9T810</accession>
<feature type="compositionally biased region" description="Low complexity" evidence="1">
    <location>
        <begin position="286"/>
        <end position="300"/>
    </location>
</feature>